<name>A0ABN7YUT1_9BURK</name>
<dbReference type="InterPro" id="IPR036890">
    <property type="entry name" value="HATPase_C_sf"/>
</dbReference>
<feature type="domain" description="Histidine kinase" evidence="11">
    <location>
        <begin position="264"/>
        <end position="487"/>
    </location>
</feature>
<dbReference type="Pfam" id="PF02518">
    <property type="entry name" value="HATPase_c"/>
    <property type="match status" value="1"/>
</dbReference>
<keyword evidence="6 10" id="KW-0812">Transmembrane</keyword>
<dbReference type="EMBL" id="CAJZAG010000006">
    <property type="protein sequence ID" value="CAG9175302.1"/>
    <property type="molecule type" value="Genomic_DNA"/>
</dbReference>
<evidence type="ECO:0000256" key="5">
    <source>
        <dbReference type="ARBA" id="ARBA00022679"/>
    </source>
</evidence>
<dbReference type="SUPFAM" id="SSF55874">
    <property type="entry name" value="ATPase domain of HSP90 chaperone/DNA topoisomerase II/histidine kinase"/>
    <property type="match status" value="1"/>
</dbReference>
<keyword evidence="13" id="KW-1185">Reference proteome</keyword>
<evidence type="ECO:0000256" key="6">
    <source>
        <dbReference type="ARBA" id="ARBA00022692"/>
    </source>
</evidence>
<dbReference type="Pfam" id="PF08521">
    <property type="entry name" value="2CSK_N"/>
    <property type="match status" value="1"/>
</dbReference>
<dbReference type="Gene3D" id="3.30.565.10">
    <property type="entry name" value="Histidine kinase-like ATPase, C-terminal domain"/>
    <property type="match status" value="1"/>
</dbReference>
<dbReference type="PANTHER" id="PTHR45436">
    <property type="entry name" value="SENSOR HISTIDINE KINASE YKOH"/>
    <property type="match status" value="1"/>
</dbReference>
<reference evidence="12 13" key="1">
    <citation type="submission" date="2021-08" db="EMBL/GenBank/DDBJ databases">
        <authorList>
            <person name="Peeters C."/>
        </authorList>
    </citation>
    <scope>NUCLEOTIDE SEQUENCE [LARGE SCALE GENOMIC DNA]</scope>
    <source>
        <strain evidence="12 13">LMG 32289</strain>
    </source>
</reference>
<evidence type="ECO:0000313" key="13">
    <source>
        <dbReference type="Proteomes" id="UP000706525"/>
    </source>
</evidence>
<evidence type="ECO:0000256" key="8">
    <source>
        <dbReference type="ARBA" id="ARBA00022989"/>
    </source>
</evidence>
<dbReference type="CDD" id="cd00075">
    <property type="entry name" value="HATPase"/>
    <property type="match status" value="1"/>
</dbReference>
<dbReference type="EC" id="2.7.13.3" evidence="3"/>
<dbReference type="CDD" id="cd00082">
    <property type="entry name" value="HisKA"/>
    <property type="match status" value="1"/>
</dbReference>
<keyword evidence="5 12" id="KW-0808">Transferase</keyword>
<evidence type="ECO:0000256" key="10">
    <source>
        <dbReference type="SAM" id="Phobius"/>
    </source>
</evidence>
<dbReference type="PRINTS" id="PR00344">
    <property type="entry name" value="BCTRLSENSOR"/>
</dbReference>
<evidence type="ECO:0000313" key="12">
    <source>
        <dbReference type="EMBL" id="CAG9175302.1"/>
    </source>
</evidence>
<evidence type="ECO:0000256" key="3">
    <source>
        <dbReference type="ARBA" id="ARBA00012438"/>
    </source>
</evidence>
<comment type="catalytic activity">
    <reaction evidence="1">
        <text>ATP + protein L-histidine = ADP + protein N-phospho-L-histidine.</text>
        <dbReference type="EC" id="2.7.13.3"/>
    </reaction>
</comment>
<comment type="caution">
    <text evidence="12">The sequence shown here is derived from an EMBL/GenBank/DDBJ whole genome shotgun (WGS) entry which is preliminary data.</text>
</comment>
<gene>
    <name evidence="12" type="primary">sasA_13</name>
    <name evidence="12" type="ORF">LMG32289_03282</name>
</gene>
<dbReference type="Gene3D" id="1.10.287.130">
    <property type="match status" value="1"/>
</dbReference>
<sequence>MWRRHLRAPARLPLRLWLRGSLRRQLLLLLVPALVAITAIDSWFTYDTLRDAANTAYDRSLYGSVRTIDNAIGMAGESVQLSLPDAALEMFETAAQTHVFYRVSIERAGVVDTITGYDDLPLPAGALVNNEPRFYDATYRDEAVRIAAMARPVYRPDAHLRVIIQVAETAEPRTALISRVWRSALARDTVLIVLSALILVGGITYVLRPLARVRNDVRARSPDDLTPLAFDHVPVEVRPLVDAVNMHVARSEAMAQAQAQFIADAAHQLRTPLAILKTQAEFAQRQLAHRGDPQDVQAAREAVGAIEAQLGQAARLTNQLLALARVRRDGAVAVEAVDVIDAVAIAEQVALDYLPLARGKQQDFGWERPAGLQLPVRADGALLREALANLVHNAIQYSPRGSRITLSAMRAGEQALLMVEDDGPGIPHDEREKVFARFYRRVGHAEPGSGLGLAISREMAARFGGSVTFEDATQGKGVRAVLALKLA</sequence>
<keyword evidence="7" id="KW-0418">Kinase</keyword>
<dbReference type="GO" id="GO:0016740">
    <property type="term" value="F:transferase activity"/>
    <property type="evidence" value="ECO:0007669"/>
    <property type="project" value="UniProtKB-KW"/>
</dbReference>
<dbReference type="InterPro" id="IPR004358">
    <property type="entry name" value="Sig_transdc_His_kin-like_C"/>
</dbReference>
<dbReference type="InterPro" id="IPR013727">
    <property type="entry name" value="2CSK_N"/>
</dbReference>
<dbReference type="Pfam" id="PF00512">
    <property type="entry name" value="HisKA"/>
    <property type="match status" value="1"/>
</dbReference>
<evidence type="ECO:0000256" key="4">
    <source>
        <dbReference type="ARBA" id="ARBA00022553"/>
    </source>
</evidence>
<feature type="transmembrane region" description="Helical" evidence="10">
    <location>
        <begin position="190"/>
        <end position="211"/>
    </location>
</feature>
<comment type="subcellular location">
    <subcellularLocation>
        <location evidence="2">Membrane</location>
    </subcellularLocation>
</comment>
<evidence type="ECO:0000256" key="9">
    <source>
        <dbReference type="ARBA" id="ARBA00023136"/>
    </source>
</evidence>
<keyword evidence="9 10" id="KW-0472">Membrane</keyword>
<dbReference type="InterPro" id="IPR036097">
    <property type="entry name" value="HisK_dim/P_sf"/>
</dbReference>
<dbReference type="InterPro" id="IPR005467">
    <property type="entry name" value="His_kinase_dom"/>
</dbReference>
<dbReference type="PROSITE" id="PS50109">
    <property type="entry name" value="HIS_KIN"/>
    <property type="match status" value="1"/>
</dbReference>
<dbReference type="SMART" id="SM00387">
    <property type="entry name" value="HATPase_c"/>
    <property type="match status" value="1"/>
</dbReference>
<evidence type="ECO:0000256" key="2">
    <source>
        <dbReference type="ARBA" id="ARBA00004370"/>
    </source>
</evidence>
<keyword evidence="4" id="KW-0597">Phosphoprotein</keyword>
<proteinExistence type="predicted"/>
<keyword evidence="8 10" id="KW-1133">Transmembrane helix</keyword>
<dbReference type="Proteomes" id="UP000706525">
    <property type="component" value="Unassembled WGS sequence"/>
</dbReference>
<dbReference type="InterPro" id="IPR003594">
    <property type="entry name" value="HATPase_dom"/>
</dbReference>
<accession>A0ABN7YUT1</accession>
<protein>
    <recommendedName>
        <fullName evidence="3">histidine kinase</fullName>
        <ecNumber evidence="3">2.7.13.3</ecNumber>
    </recommendedName>
</protein>
<organism evidence="12 13">
    <name type="scientific">Cupriavidus pampae</name>
    <dbReference type="NCBI Taxonomy" id="659251"/>
    <lineage>
        <taxon>Bacteria</taxon>
        <taxon>Pseudomonadati</taxon>
        <taxon>Pseudomonadota</taxon>
        <taxon>Betaproteobacteria</taxon>
        <taxon>Burkholderiales</taxon>
        <taxon>Burkholderiaceae</taxon>
        <taxon>Cupriavidus</taxon>
    </lineage>
</organism>
<dbReference type="SUPFAM" id="SSF47384">
    <property type="entry name" value="Homodimeric domain of signal transducing histidine kinase"/>
    <property type="match status" value="1"/>
</dbReference>
<evidence type="ECO:0000256" key="1">
    <source>
        <dbReference type="ARBA" id="ARBA00000085"/>
    </source>
</evidence>
<dbReference type="InterPro" id="IPR003661">
    <property type="entry name" value="HisK_dim/P_dom"/>
</dbReference>
<dbReference type="InterPro" id="IPR050428">
    <property type="entry name" value="TCS_sensor_his_kinase"/>
</dbReference>
<evidence type="ECO:0000259" key="11">
    <source>
        <dbReference type="PROSITE" id="PS50109"/>
    </source>
</evidence>
<dbReference type="RefSeq" id="WP_223990055.1">
    <property type="nucleotide sequence ID" value="NZ_CAJZAG010000006.1"/>
</dbReference>
<dbReference type="SMART" id="SM00388">
    <property type="entry name" value="HisKA"/>
    <property type="match status" value="1"/>
</dbReference>
<evidence type="ECO:0000256" key="7">
    <source>
        <dbReference type="ARBA" id="ARBA00022777"/>
    </source>
</evidence>
<dbReference type="PANTHER" id="PTHR45436:SF1">
    <property type="entry name" value="SENSOR PROTEIN QSEC"/>
    <property type="match status" value="1"/>
</dbReference>